<evidence type="ECO:0000256" key="3">
    <source>
        <dbReference type="ARBA" id="ARBA00008295"/>
    </source>
</evidence>
<protein>
    <submittedName>
        <fullName evidence="11">Claudin-10</fullName>
    </submittedName>
</protein>
<evidence type="ECO:0000256" key="5">
    <source>
        <dbReference type="ARBA" id="ARBA00022475"/>
    </source>
</evidence>
<dbReference type="AlphaFoldDB" id="A0A3N0YSD8"/>
<organism evidence="11 12">
    <name type="scientific">Anabarilius grahami</name>
    <name type="common">Kanglang fish</name>
    <name type="synonym">Barilius grahami</name>
    <dbReference type="NCBI Taxonomy" id="495550"/>
    <lineage>
        <taxon>Eukaryota</taxon>
        <taxon>Metazoa</taxon>
        <taxon>Chordata</taxon>
        <taxon>Craniata</taxon>
        <taxon>Vertebrata</taxon>
        <taxon>Euteleostomi</taxon>
        <taxon>Actinopterygii</taxon>
        <taxon>Neopterygii</taxon>
        <taxon>Teleostei</taxon>
        <taxon>Ostariophysi</taxon>
        <taxon>Cypriniformes</taxon>
        <taxon>Xenocyprididae</taxon>
        <taxon>Xenocypridinae</taxon>
        <taxon>Xenocypridinae incertae sedis</taxon>
        <taxon>Anabarilius</taxon>
    </lineage>
</organism>
<dbReference type="PROSITE" id="PS01346">
    <property type="entry name" value="CLAUDIN"/>
    <property type="match status" value="1"/>
</dbReference>
<keyword evidence="5" id="KW-1003">Cell membrane</keyword>
<reference evidence="11 12" key="1">
    <citation type="submission" date="2018-10" db="EMBL/GenBank/DDBJ databases">
        <title>Genome assembly for a Yunnan-Guizhou Plateau 3E fish, Anabarilius grahami (Regan), and its evolutionary and genetic applications.</title>
        <authorList>
            <person name="Jiang W."/>
        </authorList>
    </citation>
    <scope>NUCLEOTIDE SEQUENCE [LARGE SCALE GENOMIC DNA]</scope>
    <source>
        <strain evidence="11">AG-KIZ</strain>
        <tissue evidence="11">Muscle</tissue>
    </source>
</reference>
<dbReference type="GO" id="GO:0005923">
    <property type="term" value="C:bicellular tight junction"/>
    <property type="evidence" value="ECO:0007669"/>
    <property type="project" value="UniProtKB-SubCell"/>
</dbReference>
<name>A0A3N0YSD8_ANAGA</name>
<proteinExistence type="inferred from homology"/>
<keyword evidence="6 10" id="KW-0812">Transmembrane</keyword>
<dbReference type="Gene3D" id="1.20.140.150">
    <property type="match status" value="1"/>
</dbReference>
<dbReference type="InterPro" id="IPR004031">
    <property type="entry name" value="PMP22/EMP/MP20/Claudin"/>
</dbReference>
<keyword evidence="12" id="KW-1185">Reference proteome</keyword>
<keyword evidence="8 10" id="KW-1133">Transmembrane helix</keyword>
<evidence type="ECO:0000256" key="1">
    <source>
        <dbReference type="ARBA" id="ARBA00004435"/>
    </source>
</evidence>
<dbReference type="InterPro" id="IPR017974">
    <property type="entry name" value="Claudin_CS"/>
</dbReference>
<evidence type="ECO:0000313" key="11">
    <source>
        <dbReference type="EMBL" id="ROL48791.1"/>
    </source>
</evidence>
<dbReference type="GO" id="GO:0005886">
    <property type="term" value="C:plasma membrane"/>
    <property type="evidence" value="ECO:0007669"/>
    <property type="project" value="UniProtKB-SubCell"/>
</dbReference>
<dbReference type="GO" id="GO:0005198">
    <property type="term" value="F:structural molecule activity"/>
    <property type="evidence" value="ECO:0007669"/>
    <property type="project" value="InterPro"/>
</dbReference>
<feature type="transmembrane region" description="Helical" evidence="10">
    <location>
        <begin position="116"/>
        <end position="140"/>
    </location>
</feature>
<dbReference type="Pfam" id="PF00822">
    <property type="entry name" value="PMP22_Claudin"/>
    <property type="match status" value="1"/>
</dbReference>
<dbReference type="EMBL" id="RJVU01028972">
    <property type="protein sequence ID" value="ROL48791.1"/>
    <property type="molecule type" value="Genomic_DNA"/>
</dbReference>
<sequence length="346" mass="37755">MSTALEVTGFFMCLVGWMVTGLAVANDYWKISSVQGTVIISNRLYENLWHACGEDSSGKANCQDFQSMLALPVHIQACRALTIIALILGLVGIILSTMGLKCIKIGSKTDESKGKTMVIGGIIFIFAGICTMVAVSWYAARVVAEFNDPFYGGVNLISVPLTSRLQHPRAIVSALPLPPSGYPCTLMTLAGQAASALHTMAVLQVFQTKLIRSMNESGPDPAVFRELCSMTDLALRATKATAQAIGRSMASLVVLERHLWLNLMENKEADKTLFFPRLPHLPHWSFWTCRQWLCRTLHRCTEVISSDATLPAQVFHLCSCFQLPQACANSAAHEACVFNCSAYSTA</sequence>
<evidence type="ECO:0000256" key="10">
    <source>
        <dbReference type="SAM" id="Phobius"/>
    </source>
</evidence>
<comment type="caution">
    <text evidence="11">The sequence shown here is derived from an EMBL/GenBank/DDBJ whole genome shotgun (WGS) entry which is preliminary data.</text>
</comment>
<keyword evidence="7" id="KW-0965">Cell junction</keyword>
<accession>A0A3N0YSD8</accession>
<evidence type="ECO:0000256" key="7">
    <source>
        <dbReference type="ARBA" id="ARBA00022949"/>
    </source>
</evidence>
<dbReference type="InterPro" id="IPR006187">
    <property type="entry name" value="Claudin"/>
</dbReference>
<evidence type="ECO:0000256" key="6">
    <source>
        <dbReference type="ARBA" id="ARBA00022692"/>
    </source>
</evidence>
<dbReference type="PANTHER" id="PTHR12002">
    <property type="entry name" value="CLAUDIN"/>
    <property type="match status" value="1"/>
</dbReference>
<dbReference type="OrthoDB" id="9933182at2759"/>
<feature type="transmembrane region" description="Helical" evidence="10">
    <location>
        <begin position="7"/>
        <end position="25"/>
    </location>
</feature>
<keyword evidence="4" id="KW-0796">Tight junction</keyword>
<evidence type="ECO:0000256" key="9">
    <source>
        <dbReference type="ARBA" id="ARBA00023136"/>
    </source>
</evidence>
<dbReference type="Proteomes" id="UP000281406">
    <property type="component" value="Unassembled WGS sequence"/>
</dbReference>
<evidence type="ECO:0000256" key="4">
    <source>
        <dbReference type="ARBA" id="ARBA00022427"/>
    </source>
</evidence>
<evidence type="ECO:0000256" key="8">
    <source>
        <dbReference type="ARBA" id="ARBA00022989"/>
    </source>
</evidence>
<comment type="similarity">
    <text evidence="3">Belongs to the claudin family.</text>
</comment>
<keyword evidence="9 10" id="KW-0472">Membrane</keyword>
<dbReference type="PRINTS" id="PR01077">
    <property type="entry name" value="CLAUDIN"/>
</dbReference>
<evidence type="ECO:0000313" key="12">
    <source>
        <dbReference type="Proteomes" id="UP000281406"/>
    </source>
</evidence>
<evidence type="ECO:0000256" key="2">
    <source>
        <dbReference type="ARBA" id="ARBA00004651"/>
    </source>
</evidence>
<feature type="transmembrane region" description="Helical" evidence="10">
    <location>
        <begin position="73"/>
        <end position="95"/>
    </location>
</feature>
<gene>
    <name evidence="11" type="ORF">DPX16_23441</name>
</gene>
<comment type="subcellular location">
    <subcellularLocation>
        <location evidence="1">Cell junction</location>
        <location evidence="1">Tight junction</location>
    </subcellularLocation>
    <subcellularLocation>
        <location evidence="2">Cell membrane</location>
        <topology evidence="2">Multi-pass membrane protein</topology>
    </subcellularLocation>
</comment>